<dbReference type="EMBL" id="SWBM01000005">
    <property type="protein sequence ID" value="TKC15470.1"/>
    <property type="molecule type" value="Genomic_DNA"/>
</dbReference>
<accession>A0A4V5P0R0</accession>
<sequence>MKLYQILLLLVCLFVLPSWVLAAPDPAVVKERKQEAHLHVSGKVIDDSLVEEFKEDQTQSRKMIIKIEEIYQQTITPPESVQELIEVQYLYVPDWIDYTGKSVHVRTGDIVELWLEKDGQFLTPTIGGYGVEMLQSSGPRVEHIPEPFTHKVKSIWHEAWSNSFSPFTVFIVLVLILFILLWYGSKNWKKH</sequence>
<protein>
    <submittedName>
        <fullName evidence="3">Uncharacterized protein</fullName>
    </submittedName>
</protein>
<dbReference type="AlphaFoldDB" id="A0A4V5P0R0"/>
<keyword evidence="4" id="KW-1185">Reference proteome</keyword>
<evidence type="ECO:0000313" key="3">
    <source>
        <dbReference type="EMBL" id="TKC15470.1"/>
    </source>
</evidence>
<comment type="caution">
    <text evidence="3">The sequence shown here is derived from an EMBL/GenBank/DDBJ whole genome shotgun (WGS) entry which is preliminary data.</text>
</comment>
<keyword evidence="2" id="KW-0732">Signal</keyword>
<keyword evidence="1" id="KW-1133">Transmembrane helix</keyword>
<keyword evidence="1" id="KW-0472">Membrane</keyword>
<reference evidence="3 4" key="1">
    <citation type="journal article" date="2011" name="J. Microbiol.">
        <title>Bacillus kyonggiensis sp. nov., isolated from soil of a lettuce field.</title>
        <authorList>
            <person name="Dong K."/>
            <person name="Lee S."/>
        </authorList>
    </citation>
    <scope>NUCLEOTIDE SEQUENCE [LARGE SCALE GENOMIC DNA]</scope>
    <source>
        <strain evidence="3 4">NB22</strain>
    </source>
</reference>
<dbReference type="Proteomes" id="UP000307756">
    <property type="component" value="Unassembled WGS sequence"/>
</dbReference>
<organism evidence="3 4">
    <name type="scientific">Robertmurraya kyonggiensis</name>
    <dbReference type="NCBI Taxonomy" id="1037680"/>
    <lineage>
        <taxon>Bacteria</taxon>
        <taxon>Bacillati</taxon>
        <taxon>Bacillota</taxon>
        <taxon>Bacilli</taxon>
        <taxon>Bacillales</taxon>
        <taxon>Bacillaceae</taxon>
        <taxon>Robertmurraya</taxon>
    </lineage>
</organism>
<feature type="transmembrane region" description="Helical" evidence="1">
    <location>
        <begin position="164"/>
        <end position="183"/>
    </location>
</feature>
<name>A0A4V5P0R0_9BACI</name>
<keyword evidence="1" id="KW-0812">Transmembrane</keyword>
<evidence type="ECO:0000256" key="1">
    <source>
        <dbReference type="SAM" id="Phobius"/>
    </source>
</evidence>
<dbReference type="OrthoDB" id="2968783at2"/>
<feature type="chain" id="PRO_5020706291" evidence="2">
    <location>
        <begin position="23"/>
        <end position="191"/>
    </location>
</feature>
<feature type="signal peptide" evidence="2">
    <location>
        <begin position="1"/>
        <end position="22"/>
    </location>
</feature>
<dbReference type="RefSeq" id="WP_136833072.1">
    <property type="nucleotide sequence ID" value="NZ_SWBM01000005.1"/>
</dbReference>
<evidence type="ECO:0000256" key="2">
    <source>
        <dbReference type="SAM" id="SignalP"/>
    </source>
</evidence>
<proteinExistence type="predicted"/>
<evidence type="ECO:0000313" key="4">
    <source>
        <dbReference type="Proteomes" id="UP000307756"/>
    </source>
</evidence>
<gene>
    <name evidence="3" type="ORF">FA727_18790</name>
</gene>